<keyword evidence="1" id="KW-0732">Signal</keyword>
<accession>A0A7J8H261</accession>
<keyword evidence="3" id="KW-1185">Reference proteome</keyword>
<feature type="signal peptide" evidence="1">
    <location>
        <begin position="1"/>
        <end position="17"/>
    </location>
</feature>
<name>A0A7J8H261_ROUAE</name>
<evidence type="ECO:0000313" key="3">
    <source>
        <dbReference type="Proteomes" id="UP000593571"/>
    </source>
</evidence>
<dbReference type="EMBL" id="JACASE010000005">
    <property type="protein sequence ID" value="KAF6466035.1"/>
    <property type="molecule type" value="Genomic_DNA"/>
</dbReference>
<dbReference type="Proteomes" id="UP000593571">
    <property type="component" value="Unassembled WGS sequence"/>
</dbReference>
<comment type="caution">
    <text evidence="2">The sequence shown here is derived from an EMBL/GenBank/DDBJ whole genome shotgun (WGS) entry which is preliminary data.</text>
</comment>
<reference evidence="2 3" key="1">
    <citation type="journal article" date="2020" name="Nature">
        <title>Six reference-quality genomes reveal evolution of bat adaptations.</title>
        <authorList>
            <person name="Jebb D."/>
            <person name="Huang Z."/>
            <person name="Pippel M."/>
            <person name="Hughes G.M."/>
            <person name="Lavrichenko K."/>
            <person name="Devanna P."/>
            <person name="Winkler S."/>
            <person name="Jermiin L.S."/>
            <person name="Skirmuntt E.C."/>
            <person name="Katzourakis A."/>
            <person name="Burkitt-Gray L."/>
            <person name="Ray D.A."/>
            <person name="Sullivan K.A.M."/>
            <person name="Roscito J.G."/>
            <person name="Kirilenko B.M."/>
            <person name="Davalos L.M."/>
            <person name="Corthals A.P."/>
            <person name="Power M.L."/>
            <person name="Jones G."/>
            <person name="Ransome R.D."/>
            <person name="Dechmann D.K.N."/>
            <person name="Locatelli A.G."/>
            <person name="Puechmaille S.J."/>
            <person name="Fedrigo O."/>
            <person name="Jarvis E.D."/>
            <person name="Hiller M."/>
            <person name="Vernes S.C."/>
            <person name="Myers E.W."/>
            <person name="Teeling E.C."/>
        </authorList>
    </citation>
    <scope>NUCLEOTIDE SEQUENCE [LARGE SCALE GENOMIC DNA]</scope>
    <source>
        <strain evidence="2">MRouAeg1</strain>
        <tissue evidence="2">Muscle</tissue>
    </source>
</reference>
<gene>
    <name evidence="2" type="ORF">HJG63_011365</name>
</gene>
<organism evidence="2 3">
    <name type="scientific">Rousettus aegyptiacus</name>
    <name type="common">Egyptian fruit bat</name>
    <name type="synonym">Pteropus aegyptiacus</name>
    <dbReference type="NCBI Taxonomy" id="9407"/>
    <lineage>
        <taxon>Eukaryota</taxon>
        <taxon>Metazoa</taxon>
        <taxon>Chordata</taxon>
        <taxon>Craniata</taxon>
        <taxon>Vertebrata</taxon>
        <taxon>Euteleostomi</taxon>
        <taxon>Mammalia</taxon>
        <taxon>Eutheria</taxon>
        <taxon>Laurasiatheria</taxon>
        <taxon>Chiroptera</taxon>
        <taxon>Yinpterochiroptera</taxon>
        <taxon>Pteropodoidea</taxon>
        <taxon>Pteropodidae</taxon>
        <taxon>Rousettinae</taxon>
        <taxon>Rousettus</taxon>
    </lineage>
</organism>
<proteinExistence type="predicted"/>
<protein>
    <submittedName>
        <fullName evidence="2">Uncharacterized protein</fullName>
    </submittedName>
</protein>
<feature type="chain" id="PRO_5029876954" evidence="1">
    <location>
        <begin position="18"/>
        <end position="131"/>
    </location>
</feature>
<evidence type="ECO:0000256" key="1">
    <source>
        <dbReference type="SAM" id="SignalP"/>
    </source>
</evidence>
<sequence length="131" mass="14039">MGWGWGGCIHMLPVVTGRFLFSQAPDLLLPMWKQGQLQPGWLPAGCPDSAQRGLSGLATPGPRLISGWPELPPTLGPHFSHPQQLLPRGRGHAGLSFKAKQVAQEVRGPGMRARGFSLSSVLCLSNTFGHP</sequence>
<dbReference type="AlphaFoldDB" id="A0A7J8H261"/>
<evidence type="ECO:0000313" key="2">
    <source>
        <dbReference type="EMBL" id="KAF6466035.1"/>
    </source>
</evidence>